<proteinExistence type="inferred from homology"/>
<comment type="function">
    <text evidence="13">DNA-dependent RNA polymerase catalyzes the transcription of DNA into RNA using the four ribonucleoside triphosphates as substrates.</text>
</comment>
<dbReference type="PANTHER" id="PTHR48446:SF1">
    <property type="entry name" value="DNA-DIRECTED RNA POLYMERASE SUBUNIT BETA' N-TERMINAL SECTION"/>
    <property type="match status" value="1"/>
</dbReference>
<dbReference type="RefSeq" id="XP_022661231.1">
    <property type="nucleotide sequence ID" value="XM_022805496.1"/>
</dbReference>
<dbReference type="InterPro" id="IPR042102">
    <property type="entry name" value="RNA_pol_Rpb1_3_sf"/>
</dbReference>
<dbReference type="InterPro" id="IPR007081">
    <property type="entry name" value="RNA_pol_Rpb1_5"/>
</dbReference>
<protein>
    <recommendedName>
        <fullName evidence="13">DNA-directed RNA polymerase subunit</fullName>
        <ecNumber evidence="13">2.7.7.6</ecNumber>
    </recommendedName>
</protein>
<dbReference type="GO" id="GO:0046872">
    <property type="term" value="F:metal ion binding"/>
    <property type="evidence" value="ECO:0007669"/>
    <property type="project" value="UniProtKB-KW"/>
</dbReference>
<evidence type="ECO:0000256" key="4">
    <source>
        <dbReference type="ARBA" id="ARBA00022478"/>
    </source>
</evidence>
<dbReference type="InterPro" id="IPR007083">
    <property type="entry name" value="RNA_pol_Rpb1_4"/>
</dbReference>
<dbReference type="KEGG" id="vde:111250365"/>
<dbReference type="InterPro" id="IPR035698">
    <property type="entry name" value="RNAP_III_Rpc1_C"/>
</dbReference>
<evidence type="ECO:0000256" key="10">
    <source>
        <dbReference type="ARBA" id="ARBA00023163"/>
    </source>
</evidence>
<dbReference type="InterPro" id="IPR035697">
    <property type="entry name" value="RNAP_III_RPC1_N"/>
</dbReference>
<dbReference type="Gene3D" id="1.10.274.100">
    <property type="entry name" value="RNA polymerase Rpb1, domain 3"/>
    <property type="match status" value="1"/>
</dbReference>
<evidence type="ECO:0000256" key="5">
    <source>
        <dbReference type="ARBA" id="ARBA00022679"/>
    </source>
</evidence>
<dbReference type="NCBIfam" id="NF006336">
    <property type="entry name" value="PRK08566.1"/>
    <property type="match status" value="1"/>
</dbReference>
<dbReference type="InParanoid" id="A0A7M7K3U0"/>
<sequence length="1421" mass="159149">MKGVAKTACPNKGRSMCTEAWRPTYDRQETAKMPKEQYRSTGETVEVRQMAFGVHTPDEIGAMSHIRCVNKSLYNQDQSKGRQAAPFGVLDPKLGTSNRAGVCETCGKGLTDCLGHFGYIDLECPVFHAGFFRECINILQCICKNCASVLLSNDDKAKFRQRILSRQLDYVAKKHMHNEILDKCRKMQGKACPHCTYVNGFVKKAGMLRIMHDRTRNKISRKKVKGEAEGDDEDNEKKSDDKEIDSVDATKCLQLFARVPEHDVTLLLMNADIGRPENLIQTRVLVPPLCIRPSVASSFRAGTNEDDLTVKLTEMIFLNDVIERHRQTNAKPQMIVEDRDFLQLQFALYVNGEMSGVPQNMAPKRPTKGIIQRLKGKEGRFRQNLSGKRVDFSGRTVISPDPNLHIDQVGVPVHMAKILTFPELVTRHNLERMRQLVKNGPDVHPGANFIEGRNKIKKFLKYGNREQIAQNLRVGDTVERHLCDGDVVLFNRQPSLHKLSIMAHKAVVLPHRTLRFNECVCTPYNADFDGDEMNIHMPQTYEARAEAITLMITTANIVTPRNGEPLIGAIQDFITGGYLLTHKDEMFDRDTACQLISQLIAGRDSGTLVELPRPAILKPRVLWTGKQIFSLILKPSRESNVRINLRAKNKKYTKNEDMCANDNYVIIRNSELLCGRMDKGTMGSGSKNSIFYLLLRDYNAQLAADAMWRLARVAAYFLLSTKGFSIGIGDVTPGPSLVAQKKELVRVGYTKCSEYIRKLEQGTLPAQPGCSEEQTLEALCLKELSSIRDKTGNICTEELHQTCSPLIMALCGSKGSFINISQMATCVGQQAISGHRVGNGFEDRSLPHFERNTKDPDARGFVEDSFFSGLTPTEFFFHTMAGREGLVDTAVKTAETGYMQRRLIKSLEDMMLHYDSSVRSSTGDVIQFEYGADALDPAMIEGKDNVVDFNRVLELTKALYRCPDEEAAEPETLMKLAESIVSEKWSSGDVKQYFIDQVLRYIKDMTTSISRSWNKFGITKNTPAIYKEPWRQTKTQLREFLKTCHKKYLRAKLEPATAVGAICAQSIGEPATQMTLKTFHFAGVASMNITQGVPRIKEIINASKAIATPIITATLLNETDSEFARCVKARVEQTTLGEISEYLEEVYLPQEVFVLIKLAIDRIRLLQLEVSADTIKYAICLDKKIKVKPNDVIVQSNSVITIRASKTPTNQNLSHIVQELMVHLPQVVVKGVATRAVIHCDDSTPDRPIYKLLVESDRLLDVLSTYGVKPERSGCNNILEVSKVLGIEAARQQIITEMRETMEGHGISVDMRHLMLLADLMTRTGEVVGITRHGLAKMKESALMLASFEKTADHLFDAAYFGQHDDVTGVSECIILGKPMRQGTGFFNLVHDFPRKPPAPASLIFDNPELHTSLFVTSAAT</sequence>
<dbReference type="OrthoDB" id="270392at2759"/>
<dbReference type="Gene3D" id="2.40.40.20">
    <property type="match status" value="1"/>
</dbReference>
<evidence type="ECO:0000256" key="12">
    <source>
        <dbReference type="ARBA" id="ARBA00048552"/>
    </source>
</evidence>
<dbReference type="OMA" id="AVCPPYN"/>
<feature type="domain" description="RNA polymerase N-terminal" evidence="15">
    <location>
        <begin position="277"/>
        <end position="581"/>
    </location>
</feature>
<dbReference type="Pfam" id="PF05000">
    <property type="entry name" value="RNA_pol_Rpb1_4"/>
    <property type="match status" value="1"/>
</dbReference>
<accession>A0A7M7K3U0</accession>
<keyword evidence="6 13" id="KW-0548">Nucleotidyltransferase</keyword>
<evidence type="ECO:0000256" key="3">
    <source>
        <dbReference type="ARBA" id="ARBA00011206"/>
    </source>
</evidence>
<dbReference type="InterPro" id="IPR007066">
    <property type="entry name" value="RNA_pol_Rpb1_3"/>
</dbReference>
<dbReference type="GO" id="GO:0031981">
    <property type="term" value="C:nuclear lumen"/>
    <property type="evidence" value="ECO:0007669"/>
    <property type="project" value="UniProtKB-ARBA"/>
</dbReference>
<feature type="region of interest" description="Disordered" evidence="14">
    <location>
        <begin position="219"/>
        <end position="243"/>
    </location>
</feature>
<dbReference type="EnsemblMetazoa" id="XM_022805496">
    <property type="protein sequence ID" value="XP_022661231"/>
    <property type="gene ID" value="LOC111250365"/>
</dbReference>
<dbReference type="GO" id="GO:0003899">
    <property type="term" value="F:DNA-directed RNA polymerase activity"/>
    <property type="evidence" value="ECO:0007669"/>
    <property type="project" value="UniProtKB-EC"/>
</dbReference>
<keyword evidence="8" id="KW-0862">Zinc</keyword>
<comment type="similarity">
    <text evidence="2 13">Belongs to the RNA polymerase beta' chain family.</text>
</comment>
<dbReference type="CDD" id="cd02583">
    <property type="entry name" value="RNAP_III_RPC1_N"/>
    <property type="match status" value="1"/>
</dbReference>
<dbReference type="Pfam" id="PF04997">
    <property type="entry name" value="RNA_pol_Rpb1_1"/>
    <property type="match status" value="1"/>
</dbReference>
<keyword evidence="7" id="KW-0479">Metal-binding</keyword>
<keyword evidence="9" id="KW-0460">Magnesium</keyword>
<dbReference type="Gene3D" id="1.10.132.30">
    <property type="match status" value="1"/>
</dbReference>
<evidence type="ECO:0000256" key="9">
    <source>
        <dbReference type="ARBA" id="ARBA00022842"/>
    </source>
</evidence>
<dbReference type="SMART" id="SM00663">
    <property type="entry name" value="RPOLA_N"/>
    <property type="match status" value="1"/>
</dbReference>
<evidence type="ECO:0000256" key="8">
    <source>
        <dbReference type="ARBA" id="ARBA00022833"/>
    </source>
</evidence>
<dbReference type="Gene3D" id="6.10.250.2940">
    <property type="match status" value="1"/>
</dbReference>
<comment type="subcellular location">
    <subcellularLocation>
        <location evidence="1">Nucleus</location>
    </subcellularLocation>
</comment>
<comment type="catalytic activity">
    <reaction evidence="12 13">
        <text>RNA(n) + a ribonucleoside 5'-triphosphate = RNA(n+1) + diphosphate</text>
        <dbReference type="Rhea" id="RHEA:21248"/>
        <dbReference type="Rhea" id="RHEA-COMP:14527"/>
        <dbReference type="Rhea" id="RHEA-COMP:17342"/>
        <dbReference type="ChEBI" id="CHEBI:33019"/>
        <dbReference type="ChEBI" id="CHEBI:61557"/>
        <dbReference type="ChEBI" id="CHEBI:140395"/>
        <dbReference type="EC" id="2.7.7.6"/>
    </reaction>
</comment>
<dbReference type="PANTHER" id="PTHR48446">
    <property type="entry name" value="DNA-DIRECTED RNA POLYMERASE SUBUNIT BETA' N-TERMINAL SECTION"/>
    <property type="match status" value="1"/>
</dbReference>
<evidence type="ECO:0000256" key="14">
    <source>
        <dbReference type="SAM" id="MobiDB-lite"/>
    </source>
</evidence>
<dbReference type="Proteomes" id="UP000594260">
    <property type="component" value="Unplaced"/>
</dbReference>
<dbReference type="Gene3D" id="6.20.50.80">
    <property type="match status" value="1"/>
</dbReference>
<dbReference type="CDD" id="cd02736">
    <property type="entry name" value="RNAP_III_Rpc1_C"/>
    <property type="match status" value="1"/>
</dbReference>
<dbReference type="FunFam" id="1.10.274.100:FF:000003">
    <property type="entry name" value="DNA-directed RNA polymerase subunit"/>
    <property type="match status" value="1"/>
</dbReference>
<reference evidence="16" key="1">
    <citation type="submission" date="2021-01" db="UniProtKB">
        <authorList>
            <consortium name="EnsemblMetazoa"/>
        </authorList>
    </citation>
    <scope>IDENTIFICATION</scope>
</reference>
<evidence type="ECO:0000259" key="15">
    <source>
        <dbReference type="SMART" id="SM00663"/>
    </source>
</evidence>
<dbReference type="Pfam" id="PF00623">
    <property type="entry name" value="RNA_pol_Rpb1_2"/>
    <property type="match status" value="1"/>
</dbReference>
<dbReference type="Gene3D" id="3.30.1490.180">
    <property type="entry name" value="RNA polymerase ii"/>
    <property type="match status" value="1"/>
</dbReference>
<keyword evidence="17" id="KW-1185">Reference proteome</keyword>
<dbReference type="FunFam" id="2.40.40.20:FF:000019">
    <property type="entry name" value="DNA-directed RNA polymerase II subunit RPB1"/>
    <property type="match status" value="1"/>
</dbReference>
<dbReference type="InterPro" id="IPR007080">
    <property type="entry name" value="RNA_pol_Rpb1_1"/>
</dbReference>
<dbReference type="Gene3D" id="1.10.150.390">
    <property type="match status" value="1"/>
</dbReference>
<keyword evidence="11" id="KW-0539">Nucleus</keyword>
<dbReference type="FunCoup" id="A0A7M7K3U0">
    <property type="interactions" value="1894"/>
</dbReference>
<dbReference type="GO" id="GO:0000428">
    <property type="term" value="C:DNA-directed RNA polymerase complex"/>
    <property type="evidence" value="ECO:0007669"/>
    <property type="project" value="UniProtKB-KW"/>
</dbReference>
<comment type="subunit">
    <text evidence="3">Component of the RNA polymerase III (Pol III) complex consisting of 17 subunits.</text>
</comment>
<dbReference type="CTD" id="11128"/>
<name>A0A7M7K3U0_VARDE</name>
<keyword evidence="5 13" id="KW-0808">Transferase</keyword>
<dbReference type="SUPFAM" id="SSF64484">
    <property type="entry name" value="beta and beta-prime subunits of DNA dependent RNA-polymerase"/>
    <property type="match status" value="1"/>
</dbReference>
<dbReference type="InterPro" id="IPR038120">
    <property type="entry name" value="Rpb1_funnel_sf"/>
</dbReference>
<evidence type="ECO:0000313" key="17">
    <source>
        <dbReference type="Proteomes" id="UP000594260"/>
    </source>
</evidence>
<evidence type="ECO:0000256" key="1">
    <source>
        <dbReference type="ARBA" id="ARBA00004123"/>
    </source>
</evidence>
<dbReference type="EC" id="2.7.7.6" evidence="13"/>
<evidence type="ECO:0000256" key="6">
    <source>
        <dbReference type="ARBA" id="ARBA00022695"/>
    </source>
</evidence>
<evidence type="ECO:0000256" key="11">
    <source>
        <dbReference type="ARBA" id="ARBA00023242"/>
    </source>
</evidence>
<organism evidence="16 17">
    <name type="scientific">Varroa destructor</name>
    <name type="common">Honeybee mite</name>
    <dbReference type="NCBI Taxonomy" id="109461"/>
    <lineage>
        <taxon>Eukaryota</taxon>
        <taxon>Metazoa</taxon>
        <taxon>Ecdysozoa</taxon>
        <taxon>Arthropoda</taxon>
        <taxon>Chelicerata</taxon>
        <taxon>Arachnida</taxon>
        <taxon>Acari</taxon>
        <taxon>Parasitiformes</taxon>
        <taxon>Mesostigmata</taxon>
        <taxon>Gamasina</taxon>
        <taxon>Dermanyssoidea</taxon>
        <taxon>Varroidae</taxon>
        <taxon>Varroa</taxon>
    </lineage>
</organism>
<dbReference type="Gene3D" id="4.10.860.120">
    <property type="entry name" value="RNA polymerase II, clamp domain"/>
    <property type="match status" value="1"/>
</dbReference>
<dbReference type="InterPro" id="IPR000722">
    <property type="entry name" value="RNA_pol_asu"/>
</dbReference>
<evidence type="ECO:0000313" key="16">
    <source>
        <dbReference type="EnsemblMetazoa" id="XP_022661231"/>
    </source>
</evidence>
<dbReference type="FunFam" id="1.10.150.390:FF:000004">
    <property type="entry name" value="DNA-directed RNA polymerase subunit"/>
    <property type="match status" value="1"/>
</dbReference>
<dbReference type="Pfam" id="PF04983">
    <property type="entry name" value="RNA_pol_Rpb1_3"/>
    <property type="match status" value="1"/>
</dbReference>
<dbReference type="GeneID" id="111250365"/>
<dbReference type="GO" id="GO:0006351">
    <property type="term" value="P:DNA-templated transcription"/>
    <property type="evidence" value="ECO:0007669"/>
    <property type="project" value="InterPro"/>
</dbReference>
<evidence type="ECO:0000256" key="7">
    <source>
        <dbReference type="ARBA" id="ARBA00022723"/>
    </source>
</evidence>
<keyword evidence="4 13" id="KW-0240">DNA-directed RNA polymerase</keyword>
<dbReference type="Pfam" id="PF04998">
    <property type="entry name" value="RNA_pol_Rpb1_5"/>
    <property type="match status" value="1"/>
</dbReference>
<dbReference type="InterPro" id="IPR044893">
    <property type="entry name" value="RNA_pol_Rpb1_clamp_domain"/>
</dbReference>
<keyword evidence="10 13" id="KW-0804">Transcription</keyword>
<dbReference type="InterPro" id="IPR015700">
    <property type="entry name" value="RPC1"/>
</dbReference>
<evidence type="ECO:0000256" key="2">
    <source>
        <dbReference type="ARBA" id="ARBA00006460"/>
    </source>
</evidence>
<dbReference type="InterPro" id="IPR006592">
    <property type="entry name" value="RNA_pol_N"/>
</dbReference>
<dbReference type="GO" id="GO:0003677">
    <property type="term" value="F:DNA binding"/>
    <property type="evidence" value="ECO:0007669"/>
    <property type="project" value="InterPro"/>
</dbReference>
<dbReference type="FunFam" id="3.30.1490.180:FF:000002">
    <property type="entry name" value="DNA-directed RNA polymerase subunit"/>
    <property type="match status" value="1"/>
</dbReference>
<evidence type="ECO:0000256" key="13">
    <source>
        <dbReference type="RuleBase" id="RU004279"/>
    </source>
</evidence>